<dbReference type="OrthoDB" id="408631at2759"/>
<dbReference type="InterPro" id="IPR040357">
    <property type="entry name" value="Vma22/CCDC115"/>
</dbReference>
<dbReference type="GO" id="GO:0051082">
    <property type="term" value="F:unfolded protein binding"/>
    <property type="evidence" value="ECO:0007669"/>
    <property type="project" value="TreeGrafter"/>
</dbReference>
<dbReference type="PANTHER" id="PTHR31996">
    <property type="entry name" value="COILED-COIL DOMAIN-CONTAINING PROTEIN 115"/>
    <property type="match status" value="1"/>
</dbReference>
<evidence type="ECO:0000256" key="2">
    <source>
        <dbReference type="SAM" id="Coils"/>
    </source>
</evidence>
<name>A0A6G1JTF8_9PLEO</name>
<feature type="compositionally biased region" description="Polar residues" evidence="3">
    <location>
        <begin position="139"/>
        <end position="153"/>
    </location>
</feature>
<reference evidence="4" key="1">
    <citation type="journal article" date="2020" name="Stud. Mycol.">
        <title>101 Dothideomycetes genomes: a test case for predicting lifestyles and emergence of pathogens.</title>
        <authorList>
            <person name="Haridas S."/>
            <person name="Albert R."/>
            <person name="Binder M."/>
            <person name="Bloem J."/>
            <person name="Labutti K."/>
            <person name="Salamov A."/>
            <person name="Andreopoulos B."/>
            <person name="Baker S."/>
            <person name="Barry K."/>
            <person name="Bills G."/>
            <person name="Bluhm B."/>
            <person name="Cannon C."/>
            <person name="Castanera R."/>
            <person name="Culley D."/>
            <person name="Daum C."/>
            <person name="Ezra D."/>
            <person name="Gonzalez J."/>
            <person name="Henrissat B."/>
            <person name="Kuo A."/>
            <person name="Liang C."/>
            <person name="Lipzen A."/>
            <person name="Lutzoni F."/>
            <person name="Magnuson J."/>
            <person name="Mondo S."/>
            <person name="Nolan M."/>
            <person name="Ohm R."/>
            <person name="Pangilinan J."/>
            <person name="Park H.-J."/>
            <person name="Ramirez L."/>
            <person name="Alfaro M."/>
            <person name="Sun H."/>
            <person name="Tritt A."/>
            <person name="Yoshinaga Y."/>
            <person name="Zwiers L.-H."/>
            <person name="Turgeon B."/>
            <person name="Goodwin S."/>
            <person name="Spatafora J."/>
            <person name="Crous P."/>
            <person name="Grigoriev I."/>
        </authorList>
    </citation>
    <scope>NUCLEOTIDE SEQUENCE</scope>
    <source>
        <strain evidence="4">CBS 279.74</strain>
    </source>
</reference>
<dbReference type="GO" id="GO:1990871">
    <property type="term" value="C:Vma12-Vma22 assembly complex"/>
    <property type="evidence" value="ECO:0007669"/>
    <property type="project" value="TreeGrafter"/>
</dbReference>
<feature type="compositionally biased region" description="Basic and acidic residues" evidence="3">
    <location>
        <begin position="117"/>
        <end position="126"/>
    </location>
</feature>
<keyword evidence="2" id="KW-0175">Coiled coil</keyword>
<dbReference type="PANTHER" id="PTHR31996:SF2">
    <property type="entry name" value="COILED-COIL DOMAIN-CONTAINING PROTEIN 115"/>
    <property type="match status" value="1"/>
</dbReference>
<evidence type="ECO:0000256" key="3">
    <source>
        <dbReference type="SAM" id="MobiDB-lite"/>
    </source>
</evidence>
<protein>
    <recommendedName>
        <fullName evidence="1">Vacuolar ATPase assembly protein VMA22</fullName>
    </recommendedName>
</protein>
<accession>A0A6G1JTF8</accession>
<evidence type="ECO:0000313" key="5">
    <source>
        <dbReference type="Proteomes" id="UP000799428"/>
    </source>
</evidence>
<sequence>MAEVSTQPGSPGLTSEATDKDALIALLDRLLEQYLHTLDQYQKAQQQLATCLSTGYMSLAQANFNNNSGARYGQDYYDQRMQASRNVTVTVLEANVGFAVSAPDLVVPGPTEAGVEADTRRERSEKVPTAASATLPATDLSQANDASSRPSTTCTTPLRWFGILVPPALKAAQGSFTCAVEGPVPHVASLVKKLRKQEMDIGRLRKQIKKVELKS</sequence>
<dbReference type="GO" id="GO:0070072">
    <property type="term" value="P:vacuolar proton-transporting V-type ATPase complex assembly"/>
    <property type="evidence" value="ECO:0007669"/>
    <property type="project" value="InterPro"/>
</dbReference>
<feature type="region of interest" description="Disordered" evidence="3">
    <location>
        <begin position="110"/>
        <end position="153"/>
    </location>
</feature>
<dbReference type="AlphaFoldDB" id="A0A6G1JTF8"/>
<evidence type="ECO:0000313" key="4">
    <source>
        <dbReference type="EMBL" id="KAF2703899.1"/>
    </source>
</evidence>
<feature type="coiled-coil region" evidence="2">
    <location>
        <begin position="187"/>
        <end position="214"/>
    </location>
</feature>
<proteinExistence type="predicted"/>
<dbReference type="Proteomes" id="UP000799428">
    <property type="component" value="Unassembled WGS sequence"/>
</dbReference>
<evidence type="ECO:0000256" key="1">
    <source>
        <dbReference type="ARBA" id="ARBA00093634"/>
    </source>
</evidence>
<gene>
    <name evidence="4" type="ORF">K504DRAFT_166217</name>
</gene>
<organism evidence="4 5">
    <name type="scientific">Pleomassaria siparia CBS 279.74</name>
    <dbReference type="NCBI Taxonomy" id="1314801"/>
    <lineage>
        <taxon>Eukaryota</taxon>
        <taxon>Fungi</taxon>
        <taxon>Dikarya</taxon>
        <taxon>Ascomycota</taxon>
        <taxon>Pezizomycotina</taxon>
        <taxon>Dothideomycetes</taxon>
        <taxon>Pleosporomycetidae</taxon>
        <taxon>Pleosporales</taxon>
        <taxon>Pleomassariaceae</taxon>
        <taxon>Pleomassaria</taxon>
    </lineage>
</organism>
<dbReference type="EMBL" id="MU005784">
    <property type="protein sequence ID" value="KAF2703899.1"/>
    <property type="molecule type" value="Genomic_DNA"/>
</dbReference>
<dbReference type="Pfam" id="PF21730">
    <property type="entry name" value="Vma22_CCDC115"/>
    <property type="match status" value="1"/>
</dbReference>
<keyword evidence="5" id="KW-1185">Reference proteome</keyword>